<evidence type="ECO:0000256" key="1">
    <source>
        <dbReference type="ARBA" id="ARBA00010742"/>
    </source>
</evidence>
<feature type="signal peptide" evidence="2">
    <location>
        <begin position="1"/>
        <end position="23"/>
    </location>
</feature>
<comment type="caution">
    <text evidence="4">The sequence shown here is derived from an EMBL/GenBank/DDBJ whole genome shotgun (WGS) entry which is preliminary data.</text>
</comment>
<evidence type="ECO:0000256" key="2">
    <source>
        <dbReference type="SAM" id="SignalP"/>
    </source>
</evidence>
<dbReference type="Pfam" id="PF09084">
    <property type="entry name" value="NMT1"/>
    <property type="match status" value="1"/>
</dbReference>
<gene>
    <name evidence="4" type="ORF">JFN93_25055</name>
</gene>
<feature type="domain" description="Solute-binding protein family 3/N-terminal" evidence="3">
    <location>
        <begin position="29"/>
        <end position="247"/>
    </location>
</feature>
<dbReference type="InterPro" id="IPR001638">
    <property type="entry name" value="Solute-binding_3/MltF_N"/>
</dbReference>
<dbReference type="Gene3D" id="3.40.190.10">
    <property type="entry name" value="Periplasmic binding protein-like II"/>
    <property type="match status" value="2"/>
</dbReference>
<protein>
    <submittedName>
        <fullName evidence="4">ABC transporter substrate-binding protein</fullName>
    </submittedName>
</protein>
<accession>A0A8J7SBB7</accession>
<evidence type="ECO:0000259" key="3">
    <source>
        <dbReference type="SMART" id="SM00062"/>
    </source>
</evidence>
<dbReference type="InterPro" id="IPR015168">
    <property type="entry name" value="SsuA/THI5"/>
</dbReference>
<dbReference type="Proteomes" id="UP000636888">
    <property type="component" value="Unassembled WGS sequence"/>
</dbReference>
<dbReference type="AlphaFoldDB" id="A0A8J7SBB7"/>
<keyword evidence="5" id="KW-1185">Reference proteome</keyword>
<reference evidence="4" key="1">
    <citation type="submission" date="2020-12" db="EMBL/GenBank/DDBJ databases">
        <title>Geomonas sp. Red875, isolated from river sediment.</title>
        <authorList>
            <person name="Xu Z."/>
            <person name="Zhang Z."/>
            <person name="Masuda Y."/>
            <person name="Itoh H."/>
            <person name="Senoo K."/>
        </authorList>
    </citation>
    <scope>NUCLEOTIDE SEQUENCE</scope>
    <source>
        <strain evidence="4">Red875</strain>
    </source>
</reference>
<feature type="chain" id="PRO_5035305502" evidence="2">
    <location>
        <begin position="24"/>
        <end position="322"/>
    </location>
</feature>
<organism evidence="4 5">
    <name type="scientific">Geomesophilobacter sediminis</name>
    <dbReference type="NCBI Taxonomy" id="2798584"/>
    <lineage>
        <taxon>Bacteria</taxon>
        <taxon>Pseudomonadati</taxon>
        <taxon>Thermodesulfobacteriota</taxon>
        <taxon>Desulfuromonadia</taxon>
        <taxon>Geobacterales</taxon>
        <taxon>Geobacteraceae</taxon>
        <taxon>Geomesophilobacter</taxon>
    </lineage>
</organism>
<dbReference type="RefSeq" id="WP_199387129.1">
    <property type="nucleotide sequence ID" value="NZ_JAEMHM010000036.1"/>
</dbReference>
<dbReference type="SMART" id="SM00062">
    <property type="entry name" value="PBPb"/>
    <property type="match status" value="1"/>
</dbReference>
<evidence type="ECO:0000313" key="4">
    <source>
        <dbReference type="EMBL" id="MBJ6727990.1"/>
    </source>
</evidence>
<keyword evidence="2" id="KW-0732">Signal</keyword>
<sequence length="322" mass="34370">MKRKIVAILGAVAALSVAVAVHAAAPAKKIRVGFFGTICEAPLFAAYEQGFFKEEGLDVEMIRGDANTLREGLALNKVDVTDGVLMQWIKPIEQGLKVKFTAGIHTGCIQILAGNKTKIRSLKDLAGKRVGVPAIGGGPHNLASRALFTAGIDPKNGVTWKAFPMSELELALEKGEIDAIASADPIAQIIVDKGKARSILNSAKTTPYNQEYCCLVVVNGKFIKEHPDTAAAATRAILKAARWVSKNPQAAAKLSVDKKYVPGNPEVNAKILSGYHYVPSVKGGENAILIAAREMKETGVLNKSTDVNQLAKFSFQKLKGVE</sequence>
<name>A0A8J7SBB7_9BACT</name>
<proteinExistence type="inferred from homology"/>
<comment type="similarity">
    <text evidence="1">Belongs to the bacterial solute-binding protein SsuA/TauA family.</text>
</comment>
<dbReference type="EMBL" id="JAEMHM010000036">
    <property type="protein sequence ID" value="MBJ6727990.1"/>
    <property type="molecule type" value="Genomic_DNA"/>
</dbReference>
<evidence type="ECO:0000313" key="5">
    <source>
        <dbReference type="Proteomes" id="UP000636888"/>
    </source>
</evidence>
<dbReference type="SUPFAM" id="SSF53850">
    <property type="entry name" value="Periplasmic binding protein-like II"/>
    <property type="match status" value="1"/>
</dbReference>
<dbReference type="PANTHER" id="PTHR30024">
    <property type="entry name" value="ALIPHATIC SULFONATES-BINDING PROTEIN-RELATED"/>
    <property type="match status" value="1"/>
</dbReference>